<sequence>MPLKKNIFLECAVKILHKNLVGRQPEQKPVLLAPAREQRARGVGGGELVPRVGGGRR</sequence>
<dbReference type="EMBL" id="GBRH01203215">
    <property type="protein sequence ID" value="JAD94680.1"/>
    <property type="molecule type" value="Transcribed_RNA"/>
</dbReference>
<accession>A0A0A9E9W6</accession>
<dbReference type="AlphaFoldDB" id="A0A0A9E9W6"/>
<organism evidence="1">
    <name type="scientific">Arundo donax</name>
    <name type="common">Giant reed</name>
    <name type="synonym">Donax arundinaceus</name>
    <dbReference type="NCBI Taxonomy" id="35708"/>
    <lineage>
        <taxon>Eukaryota</taxon>
        <taxon>Viridiplantae</taxon>
        <taxon>Streptophyta</taxon>
        <taxon>Embryophyta</taxon>
        <taxon>Tracheophyta</taxon>
        <taxon>Spermatophyta</taxon>
        <taxon>Magnoliopsida</taxon>
        <taxon>Liliopsida</taxon>
        <taxon>Poales</taxon>
        <taxon>Poaceae</taxon>
        <taxon>PACMAD clade</taxon>
        <taxon>Arundinoideae</taxon>
        <taxon>Arundineae</taxon>
        <taxon>Arundo</taxon>
    </lineage>
</organism>
<name>A0A0A9E9W6_ARUDO</name>
<proteinExistence type="predicted"/>
<reference evidence="1" key="1">
    <citation type="submission" date="2014-09" db="EMBL/GenBank/DDBJ databases">
        <authorList>
            <person name="Magalhaes I.L.F."/>
            <person name="Oliveira U."/>
            <person name="Santos F.R."/>
            <person name="Vidigal T.H.D.A."/>
            <person name="Brescovit A.D."/>
            <person name="Santos A.J."/>
        </authorList>
    </citation>
    <scope>NUCLEOTIDE SEQUENCE</scope>
    <source>
        <tissue evidence="1">Shoot tissue taken approximately 20 cm above the soil surface</tissue>
    </source>
</reference>
<reference evidence="1" key="2">
    <citation type="journal article" date="2015" name="Data Brief">
        <title>Shoot transcriptome of the giant reed, Arundo donax.</title>
        <authorList>
            <person name="Barrero R.A."/>
            <person name="Guerrero F.D."/>
            <person name="Moolhuijzen P."/>
            <person name="Goolsby J.A."/>
            <person name="Tidwell J."/>
            <person name="Bellgard S.E."/>
            <person name="Bellgard M.I."/>
        </authorList>
    </citation>
    <scope>NUCLEOTIDE SEQUENCE</scope>
    <source>
        <tissue evidence="1">Shoot tissue taken approximately 20 cm above the soil surface</tissue>
    </source>
</reference>
<protein>
    <submittedName>
        <fullName evidence="1">Uncharacterized protein</fullName>
    </submittedName>
</protein>
<evidence type="ECO:0000313" key="1">
    <source>
        <dbReference type="EMBL" id="JAD94680.1"/>
    </source>
</evidence>